<name>A0A392R4P4_9FABA</name>
<dbReference type="Proteomes" id="UP000265520">
    <property type="component" value="Unassembled WGS sequence"/>
</dbReference>
<protein>
    <submittedName>
        <fullName evidence="1">Cysteine-rich polycomb-like protein</fullName>
    </submittedName>
</protein>
<reference evidence="1 2" key="1">
    <citation type="journal article" date="2018" name="Front. Plant Sci.">
        <title>Red Clover (Trifolium pratense) and Zigzag Clover (T. medium) - A Picture of Genomic Similarities and Differences.</title>
        <authorList>
            <person name="Dluhosova J."/>
            <person name="Istvanek J."/>
            <person name="Nedelnik J."/>
            <person name="Repkova J."/>
        </authorList>
    </citation>
    <scope>NUCLEOTIDE SEQUENCE [LARGE SCALE GENOMIC DNA]</scope>
    <source>
        <strain evidence="2">cv. 10/8</strain>
        <tissue evidence="1">Leaf</tissue>
    </source>
</reference>
<evidence type="ECO:0000313" key="2">
    <source>
        <dbReference type="Proteomes" id="UP000265520"/>
    </source>
</evidence>
<accession>A0A392R4P4</accession>
<sequence>TDAVGSSLTESERVILKFDRSDGPSNRAEELLPLLEESNMVHQERLAYVENNSIVEGEKKGAELVSQEHVNLGSSSGADAFDKQYCHDSLPQEMINDIIVTVNLN</sequence>
<keyword evidence="2" id="KW-1185">Reference proteome</keyword>
<feature type="non-terminal residue" evidence="1">
    <location>
        <position position="1"/>
    </location>
</feature>
<dbReference type="AlphaFoldDB" id="A0A392R4P4"/>
<dbReference type="EMBL" id="LXQA010182054">
    <property type="protein sequence ID" value="MCI30770.1"/>
    <property type="molecule type" value="Genomic_DNA"/>
</dbReference>
<comment type="caution">
    <text evidence="1">The sequence shown here is derived from an EMBL/GenBank/DDBJ whole genome shotgun (WGS) entry which is preliminary data.</text>
</comment>
<evidence type="ECO:0000313" key="1">
    <source>
        <dbReference type="EMBL" id="MCI30770.1"/>
    </source>
</evidence>
<organism evidence="1 2">
    <name type="scientific">Trifolium medium</name>
    <dbReference type="NCBI Taxonomy" id="97028"/>
    <lineage>
        <taxon>Eukaryota</taxon>
        <taxon>Viridiplantae</taxon>
        <taxon>Streptophyta</taxon>
        <taxon>Embryophyta</taxon>
        <taxon>Tracheophyta</taxon>
        <taxon>Spermatophyta</taxon>
        <taxon>Magnoliopsida</taxon>
        <taxon>eudicotyledons</taxon>
        <taxon>Gunneridae</taxon>
        <taxon>Pentapetalae</taxon>
        <taxon>rosids</taxon>
        <taxon>fabids</taxon>
        <taxon>Fabales</taxon>
        <taxon>Fabaceae</taxon>
        <taxon>Papilionoideae</taxon>
        <taxon>50 kb inversion clade</taxon>
        <taxon>NPAAA clade</taxon>
        <taxon>Hologalegina</taxon>
        <taxon>IRL clade</taxon>
        <taxon>Trifolieae</taxon>
        <taxon>Trifolium</taxon>
    </lineage>
</organism>
<proteinExistence type="predicted"/>